<proteinExistence type="predicted"/>
<reference evidence="2" key="1">
    <citation type="submission" date="2018-11" db="EMBL/GenBank/DDBJ databases">
        <title>Rhizobium chutanense sp. nov., isolated from root nodules of Phaseolus vulgaris in China.</title>
        <authorList>
            <person name="Huo Y."/>
        </authorList>
    </citation>
    <scope>NUCLEOTIDE SEQUENCE [LARGE SCALE GENOMIC DNA]</scope>
    <source>
        <strain evidence="2">CCBAU 65647</strain>
    </source>
</reference>
<accession>A0A432PEP2</accession>
<gene>
    <name evidence="1" type="ORF">EFQ99_27075</name>
</gene>
<dbReference type="Pfam" id="PF06169">
    <property type="entry name" value="DUF982"/>
    <property type="match status" value="1"/>
</dbReference>
<dbReference type="RefSeq" id="WP_126924277.1">
    <property type="nucleotide sequence ID" value="NZ_ML133696.1"/>
</dbReference>
<protein>
    <submittedName>
        <fullName evidence="1">DUF982 domain-containing protein</fullName>
    </submittedName>
</protein>
<dbReference type="InterPro" id="IPR010385">
    <property type="entry name" value="DUF982"/>
</dbReference>
<organism evidence="1 2">
    <name type="scientific">Rhizobium vallis</name>
    <dbReference type="NCBI Taxonomy" id="634290"/>
    <lineage>
        <taxon>Bacteria</taxon>
        <taxon>Pseudomonadati</taxon>
        <taxon>Pseudomonadota</taxon>
        <taxon>Alphaproteobacteria</taxon>
        <taxon>Hyphomicrobiales</taxon>
        <taxon>Rhizobiaceae</taxon>
        <taxon>Rhizobium/Agrobacterium group</taxon>
        <taxon>Rhizobium</taxon>
    </lineage>
</organism>
<evidence type="ECO:0000313" key="2">
    <source>
        <dbReference type="Proteomes" id="UP000278823"/>
    </source>
</evidence>
<evidence type="ECO:0000313" key="1">
    <source>
        <dbReference type="EMBL" id="RUM21470.1"/>
    </source>
</evidence>
<keyword evidence="2" id="KW-1185">Reference proteome</keyword>
<sequence>MSKPKFRPVTITIGGKKRTLRTVLQAGNTLMNDWPEQTPAARAAEMLVLDAINEVASPEEVRRAFIAAAKVSDIDCSS</sequence>
<dbReference type="OrthoDB" id="8370842at2"/>
<dbReference type="EMBL" id="RJTH01000012">
    <property type="protein sequence ID" value="RUM21470.1"/>
    <property type="molecule type" value="Genomic_DNA"/>
</dbReference>
<comment type="caution">
    <text evidence="1">The sequence shown here is derived from an EMBL/GenBank/DDBJ whole genome shotgun (WGS) entry which is preliminary data.</text>
</comment>
<name>A0A432PEP2_9HYPH</name>
<dbReference type="Proteomes" id="UP000278823">
    <property type="component" value="Unassembled WGS sequence"/>
</dbReference>
<dbReference type="Gene3D" id="6.10.250.730">
    <property type="match status" value="1"/>
</dbReference>
<dbReference type="AlphaFoldDB" id="A0A432PEP2"/>